<keyword evidence="3" id="KW-1185">Reference proteome</keyword>
<dbReference type="Proteomes" id="UP000566819">
    <property type="component" value="Unassembled WGS sequence"/>
</dbReference>
<accession>A0A8H4R8C3</accession>
<organism evidence="2 3">
    <name type="scientific">Cudoniella acicularis</name>
    <dbReference type="NCBI Taxonomy" id="354080"/>
    <lineage>
        <taxon>Eukaryota</taxon>
        <taxon>Fungi</taxon>
        <taxon>Dikarya</taxon>
        <taxon>Ascomycota</taxon>
        <taxon>Pezizomycotina</taxon>
        <taxon>Leotiomycetes</taxon>
        <taxon>Helotiales</taxon>
        <taxon>Tricladiaceae</taxon>
        <taxon>Cudoniella</taxon>
    </lineage>
</organism>
<protein>
    <submittedName>
        <fullName evidence="2">Uncharacterized protein</fullName>
    </submittedName>
</protein>
<comment type="caution">
    <text evidence="2">The sequence shown here is derived from an EMBL/GenBank/DDBJ whole genome shotgun (WGS) entry which is preliminary data.</text>
</comment>
<reference evidence="2 3" key="1">
    <citation type="submission" date="2020-03" db="EMBL/GenBank/DDBJ databases">
        <title>Draft Genome Sequence of Cudoniella acicularis.</title>
        <authorList>
            <person name="Buettner E."/>
            <person name="Kellner H."/>
        </authorList>
    </citation>
    <scope>NUCLEOTIDE SEQUENCE [LARGE SCALE GENOMIC DNA]</scope>
    <source>
        <strain evidence="2 3">DSM 108380</strain>
    </source>
</reference>
<feature type="region of interest" description="Disordered" evidence="1">
    <location>
        <begin position="1"/>
        <end position="22"/>
    </location>
</feature>
<name>A0A8H4R8C3_9HELO</name>
<proteinExistence type="predicted"/>
<feature type="region of interest" description="Disordered" evidence="1">
    <location>
        <begin position="36"/>
        <end position="108"/>
    </location>
</feature>
<evidence type="ECO:0000256" key="1">
    <source>
        <dbReference type="SAM" id="MobiDB-lite"/>
    </source>
</evidence>
<gene>
    <name evidence="2" type="ORF">G7Y89_g14167</name>
</gene>
<sequence>MRTPPTPQFDSQGLLKPLTLTPQSSQVDSVDWNAFVDFSSIPSPPSLPPSAPNNENEASDTPEAPETPPHHDLDSQSTASWDSHNGPRPANLTPPFRPHSHNQETDRDTRIKIQAGLLFGVPHDIIYDRLDITERQIQYTRTHRPTPQKKLGYVGRVKLRTPQRERIEQWLHTSPLRKHVPWRRVASHPDLDLGEDVIGRKAIYIAFKLLGYARWIAPKKGFSDDPTVMRLRVAFAE</sequence>
<dbReference type="AlphaFoldDB" id="A0A8H4R8C3"/>
<evidence type="ECO:0000313" key="3">
    <source>
        <dbReference type="Proteomes" id="UP000566819"/>
    </source>
</evidence>
<feature type="compositionally biased region" description="Pro residues" evidence="1">
    <location>
        <begin position="42"/>
        <end position="51"/>
    </location>
</feature>
<dbReference type="EMBL" id="JAAMPI010001802">
    <property type="protein sequence ID" value="KAF4624006.1"/>
    <property type="molecule type" value="Genomic_DNA"/>
</dbReference>
<dbReference type="OrthoDB" id="3533651at2759"/>
<evidence type="ECO:0000313" key="2">
    <source>
        <dbReference type="EMBL" id="KAF4624006.1"/>
    </source>
</evidence>